<dbReference type="EMBL" id="LK032164">
    <property type="protein sequence ID" value="CDY24785.1"/>
    <property type="molecule type" value="Genomic_DNA"/>
</dbReference>
<dbReference type="InterPro" id="IPR011598">
    <property type="entry name" value="bHLH_dom"/>
</dbReference>
<name>A0A078GE06_BRANA</name>
<dbReference type="PaxDb" id="3708-A0A078GE06"/>
<dbReference type="EMBL" id="LR758349">
    <property type="protein sequence ID" value="CAA8391964.1"/>
    <property type="molecule type" value="Genomic_DNA"/>
</dbReference>
<keyword evidence="4" id="KW-0804">Transcription</keyword>
<dbReference type="SUPFAM" id="SSF47459">
    <property type="entry name" value="HLH, helix-loop-helix DNA-binding domain"/>
    <property type="match status" value="1"/>
</dbReference>
<dbReference type="PROSITE" id="PS50888">
    <property type="entry name" value="BHLH"/>
    <property type="match status" value="1"/>
</dbReference>
<dbReference type="STRING" id="3708.A0A078GE06"/>
<dbReference type="PANTHER" id="PTHR12565:SF404">
    <property type="entry name" value="TRANSCRIPTION FACTOR BEE 2"/>
    <property type="match status" value="1"/>
</dbReference>
<keyword evidence="5" id="KW-0539">Nucleus</keyword>
<dbReference type="EMBL" id="HG994362">
    <property type="protein sequence ID" value="CAF2247805.1"/>
    <property type="molecule type" value="Genomic_DNA"/>
</dbReference>
<reference evidence="10" key="2">
    <citation type="submission" date="2014-06" db="EMBL/GenBank/DDBJ databases">
        <authorList>
            <person name="Genoscope - CEA"/>
        </authorList>
    </citation>
    <scope>NUCLEOTIDE SEQUENCE</scope>
</reference>
<dbReference type="InterPro" id="IPR036638">
    <property type="entry name" value="HLH_DNA-bd_sf"/>
</dbReference>
<dbReference type="SMART" id="SM00353">
    <property type="entry name" value="HLH"/>
    <property type="match status" value="1"/>
</dbReference>
<dbReference type="InterPro" id="IPR024097">
    <property type="entry name" value="bHLH_ZIP_TF"/>
</dbReference>
<dbReference type="AlphaFoldDB" id="A0A078GE06"/>
<evidence type="ECO:0000256" key="1">
    <source>
        <dbReference type="ARBA" id="ARBA00004123"/>
    </source>
</evidence>
<gene>
    <name evidence="10" type="primary">BnaA08g15250D</name>
    <name evidence="8" type="synonym">BnabHLH070</name>
    <name evidence="9" type="ORF">DARMORV10_A08P22180.1</name>
    <name evidence="10" type="ORF">GSBRNA2T00027235001</name>
</gene>
<evidence type="ECO:0000313" key="11">
    <source>
        <dbReference type="Proteomes" id="UP000028999"/>
    </source>
</evidence>
<evidence type="ECO:0000313" key="9">
    <source>
        <dbReference type="EMBL" id="CAF2247805.1"/>
    </source>
</evidence>
<reference evidence="9" key="4">
    <citation type="submission" date="2021-01" db="EMBL/GenBank/DDBJ databases">
        <authorList>
            <consortium name="Genoscope - CEA"/>
            <person name="William W."/>
        </authorList>
    </citation>
    <scope>NUCLEOTIDE SEQUENCE</scope>
</reference>
<feature type="domain" description="BHLH" evidence="7">
    <location>
        <begin position="143"/>
        <end position="193"/>
    </location>
</feature>
<dbReference type="FunFam" id="4.10.280.10:FF:000002">
    <property type="entry name" value="Basic helix-loop-helix transcription factor"/>
    <property type="match status" value="1"/>
</dbReference>
<dbReference type="EMBL" id="LR757126">
    <property type="protein sequence ID" value="CAA8287355.1"/>
    <property type="molecule type" value="Genomic_DNA"/>
</dbReference>
<keyword evidence="2" id="KW-0805">Transcription regulation</keyword>
<reference evidence="8" key="3">
    <citation type="submission" date="2020-01" db="EMBL/GenBank/DDBJ databases">
        <authorList>
            <consortium name="Zhejiang university"/>
        </authorList>
    </citation>
    <scope>NUCLEOTIDE SEQUENCE</scope>
</reference>
<feature type="compositionally biased region" description="Low complexity" evidence="6">
    <location>
        <begin position="113"/>
        <end position="124"/>
    </location>
</feature>
<dbReference type="EMBL" id="LR759308">
    <property type="protein sequence ID" value="CAA8403597.1"/>
    <property type="molecule type" value="Genomic_DNA"/>
</dbReference>
<evidence type="ECO:0000313" key="10">
    <source>
        <dbReference type="EMBL" id="CDY24785.1"/>
    </source>
</evidence>
<evidence type="ECO:0000256" key="6">
    <source>
        <dbReference type="SAM" id="MobiDB-lite"/>
    </source>
</evidence>
<dbReference type="GO" id="GO:0003677">
    <property type="term" value="F:DNA binding"/>
    <property type="evidence" value="ECO:0007669"/>
    <property type="project" value="UniProtKB-KW"/>
</dbReference>
<evidence type="ECO:0000256" key="5">
    <source>
        <dbReference type="ARBA" id="ARBA00023242"/>
    </source>
</evidence>
<evidence type="ECO:0000313" key="8">
    <source>
        <dbReference type="EMBL" id="CAA8287355.1"/>
    </source>
</evidence>
<dbReference type="Gene3D" id="4.10.280.10">
    <property type="entry name" value="Helix-loop-helix DNA-binding domain"/>
    <property type="match status" value="1"/>
</dbReference>
<organism evidence="10 11">
    <name type="scientific">Brassica napus</name>
    <name type="common">Rape</name>
    <dbReference type="NCBI Taxonomy" id="3708"/>
    <lineage>
        <taxon>Eukaryota</taxon>
        <taxon>Viridiplantae</taxon>
        <taxon>Streptophyta</taxon>
        <taxon>Embryophyta</taxon>
        <taxon>Tracheophyta</taxon>
        <taxon>Spermatophyta</taxon>
        <taxon>Magnoliopsida</taxon>
        <taxon>eudicotyledons</taxon>
        <taxon>Gunneridae</taxon>
        <taxon>Pentapetalae</taxon>
        <taxon>rosids</taxon>
        <taxon>malvids</taxon>
        <taxon>Brassicales</taxon>
        <taxon>Brassicaceae</taxon>
        <taxon>Brassiceae</taxon>
        <taxon>Brassica</taxon>
    </lineage>
</organism>
<accession>A0A078GE06</accession>
<dbReference type="Pfam" id="PF00010">
    <property type="entry name" value="HLH"/>
    <property type="match status" value="1"/>
</dbReference>
<protein>
    <submittedName>
        <fullName evidence="9">(rape) hypothetical protein</fullName>
    </submittedName>
    <submittedName>
        <fullName evidence="10">BnaA08g15250D protein</fullName>
    </submittedName>
</protein>
<proteinExistence type="predicted"/>
<sequence>MDLSVLERVKWLQQQQMVSPEFFEILGLDGREELKRVESYLGNNNDEWQSFRHYETIDGCISRTSSFQMEQVKNNEENRATALQHKRKIEGKTEKIENKKNKKIKTEDETESSMKGKSNMSNSETSSEIQKRDYIHVRARRGEATDRHSLAERARREKLSKKMKCLQDIVPGCNKVTGKAGMLDEIINYVQSLQQQVEFLSMKLSVLNPELEYHINELSTKQFQACFTDLPEAVSKQSMMVDASSFPLQHQESLDYSVINSIQTTTLGSKDQTSPAWEIHSQSLYNNLRTDSDSSFFSLK</sequence>
<dbReference type="CDD" id="cd18919">
    <property type="entry name" value="bHLH_AtBPE_like"/>
    <property type="match status" value="1"/>
</dbReference>
<keyword evidence="3" id="KW-0238">DNA-binding</keyword>
<evidence type="ECO:0000256" key="3">
    <source>
        <dbReference type="ARBA" id="ARBA00023125"/>
    </source>
</evidence>
<evidence type="ECO:0000256" key="4">
    <source>
        <dbReference type="ARBA" id="ARBA00023163"/>
    </source>
</evidence>
<dbReference type="GO" id="GO:0003700">
    <property type="term" value="F:DNA-binding transcription factor activity"/>
    <property type="evidence" value="ECO:0000318"/>
    <property type="project" value="GO_Central"/>
</dbReference>
<reference evidence="10 11" key="1">
    <citation type="journal article" date="2014" name="Science">
        <title>Plant genetics. Early allopolyploid evolution in the post-Neolithic Brassica napus oilseed genome.</title>
        <authorList>
            <person name="Chalhoub B."/>
            <person name="Denoeud F."/>
            <person name="Liu S."/>
            <person name="Parkin I.A."/>
            <person name="Tang H."/>
            <person name="Wang X."/>
            <person name="Chiquet J."/>
            <person name="Belcram H."/>
            <person name="Tong C."/>
            <person name="Samans B."/>
            <person name="Correa M."/>
            <person name="Da Silva C."/>
            <person name="Just J."/>
            <person name="Falentin C."/>
            <person name="Koh C.S."/>
            <person name="Le Clainche I."/>
            <person name="Bernard M."/>
            <person name="Bento P."/>
            <person name="Noel B."/>
            <person name="Labadie K."/>
            <person name="Alberti A."/>
            <person name="Charles M."/>
            <person name="Arnaud D."/>
            <person name="Guo H."/>
            <person name="Daviaud C."/>
            <person name="Alamery S."/>
            <person name="Jabbari K."/>
            <person name="Zhao M."/>
            <person name="Edger P.P."/>
            <person name="Chelaifa H."/>
            <person name="Tack D."/>
            <person name="Lassalle G."/>
            <person name="Mestiri I."/>
            <person name="Schnel N."/>
            <person name="Le Paslier M.C."/>
            <person name="Fan G."/>
            <person name="Renault V."/>
            <person name="Bayer P.E."/>
            <person name="Golicz A.A."/>
            <person name="Manoli S."/>
            <person name="Lee T.H."/>
            <person name="Thi V.H."/>
            <person name="Chalabi S."/>
            <person name="Hu Q."/>
            <person name="Fan C."/>
            <person name="Tollenaere R."/>
            <person name="Lu Y."/>
            <person name="Battail C."/>
            <person name="Shen J."/>
            <person name="Sidebottom C.H."/>
            <person name="Wang X."/>
            <person name="Canaguier A."/>
            <person name="Chauveau A."/>
            <person name="Berard A."/>
            <person name="Deniot G."/>
            <person name="Guan M."/>
            <person name="Liu Z."/>
            <person name="Sun F."/>
            <person name="Lim Y.P."/>
            <person name="Lyons E."/>
            <person name="Town C.D."/>
            <person name="Bancroft I."/>
            <person name="Wang X."/>
            <person name="Meng J."/>
            <person name="Ma J."/>
            <person name="Pires J.C."/>
            <person name="King G.J."/>
            <person name="Brunel D."/>
            <person name="Delourme R."/>
            <person name="Renard M."/>
            <person name="Aury J.M."/>
            <person name="Adams K.L."/>
            <person name="Batley J."/>
            <person name="Snowdon R.J."/>
            <person name="Tost J."/>
            <person name="Edwards D."/>
            <person name="Zhou Y."/>
            <person name="Hua W."/>
            <person name="Sharpe A.G."/>
            <person name="Paterson A.H."/>
            <person name="Guan C."/>
            <person name="Wincker P."/>
        </authorList>
    </citation>
    <scope>NUCLEOTIDE SEQUENCE [LARGE SCALE GENOMIC DNA]</scope>
    <source>
        <strain evidence="11">cv. Darmor-bzh</strain>
    </source>
</reference>
<dbReference type="GO" id="GO:0005634">
    <property type="term" value="C:nucleus"/>
    <property type="evidence" value="ECO:0000318"/>
    <property type="project" value="GO_Central"/>
</dbReference>
<feature type="region of interest" description="Disordered" evidence="6">
    <location>
        <begin position="74"/>
        <end position="129"/>
    </location>
</feature>
<keyword evidence="11" id="KW-1185">Reference proteome</keyword>
<evidence type="ECO:0000256" key="2">
    <source>
        <dbReference type="ARBA" id="ARBA00023015"/>
    </source>
</evidence>
<dbReference type="Proteomes" id="UP001295469">
    <property type="component" value="Chromosome A08"/>
</dbReference>
<dbReference type="GO" id="GO:0046983">
    <property type="term" value="F:protein dimerization activity"/>
    <property type="evidence" value="ECO:0007669"/>
    <property type="project" value="InterPro"/>
</dbReference>
<dbReference type="PANTHER" id="PTHR12565">
    <property type="entry name" value="STEROL REGULATORY ELEMENT-BINDING PROTEIN"/>
    <property type="match status" value="1"/>
</dbReference>
<evidence type="ECO:0000259" key="7">
    <source>
        <dbReference type="PROSITE" id="PS50888"/>
    </source>
</evidence>
<dbReference type="Gramene" id="CDY24785">
    <property type="protein sequence ID" value="CDY24785"/>
    <property type="gene ID" value="GSBRNA2T00027235001"/>
</dbReference>
<dbReference type="Proteomes" id="UP000028999">
    <property type="component" value="Unassembled WGS sequence"/>
</dbReference>
<feature type="compositionally biased region" description="Basic and acidic residues" evidence="6">
    <location>
        <begin position="90"/>
        <end position="107"/>
    </location>
</feature>
<comment type="subcellular location">
    <subcellularLocation>
        <location evidence="1">Nucleus</location>
    </subcellularLocation>
</comment>
<dbReference type="SMR" id="A0A078GE06"/>